<protein>
    <submittedName>
        <fullName evidence="5">BlaI/MecI/CopY family transcriptional regulator</fullName>
    </submittedName>
</protein>
<evidence type="ECO:0000256" key="4">
    <source>
        <dbReference type="ARBA" id="ARBA00023163"/>
    </source>
</evidence>
<keyword evidence="4" id="KW-0804">Transcription</keyword>
<keyword evidence="3" id="KW-0238">DNA-binding</keyword>
<dbReference type="GO" id="GO:0003677">
    <property type="term" value="F:DNA binding"/>
    <property type="evidence" value="ECO:0007669"/>
    <property type="project" value="UniProtKB-KW"/>
</dbReference>
<dbReference type="InterPro" id="IPR036388">
    <property type="entry name" value="WH-like_DNA-bd_sf"/>
</dbReference>
<dbReference type="Proteomes" id="UP000824165">
    <property type="component" value="Unassembled WGS sequence"/>
</dbReference>
<dbReference type="Gene3D" id="1.10.4040.10">
    <property type="entry name" value="Penicillinase repressor domain"/>
    <property type="match status" value="1"/>
</dbReference>
<dbReference type="GO" id="GO:0045892">
    <property type="term" value="P:negative regulation of DNA-templated transcription"/>
    <property type="evidence" value="ECO:0007669"/>
    <property type="project" value="InterPro"/>
</dbReference>
<dbReference type="Gene3D" id="1.10.10.10">
    <property type="entry name" value="Winged helix-like DNA-binding domain superfamily/Winged helix DNA-binding domain"/>
    <property type="match status" value="1"/>
</dbReference>
<keyword evidence="2" id="KW-0805">Transcription regulation</keyword>
<gene>
    <name evidence="5" type="ORF">IAA60_06840</name>
</gene>
<sequence>MNKLPKISDSEYEVMEVLWASDDYMEISDVMNALSKEKQRAYNTVGTFLIRLTEKGFLKTKKHGRANSYFPAVSEEEYIKAQTEEFVRTICRGSKRSLIAALCDTDTDDKELDELMKFVESGGKSDG</sequence>
<accession>A0A9D1KRH3</accession>
<comment type="similarity">
    <text evidence="1">Belongs to the BlaI transcriptional regulatory family.</text>
</comment>
<name>A0A9D1KRH3_9FIRM</name>
<reference evidence="5" key="1">
    <citation type="submission" date="2020-10" db="EMBL/GenBank/DDBJ databases">
        <authorList>
            <person name="Gilroy R."/>
        </authorList>
    </citation>
    <scope>NUCLEOTIDE SEQUENCE</scope>
    <source>
        <strain evidence="5">CHK181-108</strain>
    </source>
</reference>
<dbReference type="PIRSF" id="PIRSF019455">
    <property type="entry name" value="CopR_AtkY"/>
    <property type="match status" value="1"/>
</dbReference>
<evidence type="ECO:0000313" key="5">
    <source>
        <dbReference type="EMBL" id="HIT85607.1"/>
    </source>
</evidence>
<dbReference type="AlphaFoldDB" id="A0A9D1KRH3"/>
<organism evidence="5 6">
    <name type="scientific">Candidatus Ornithomonoglobus intestinigallinarum</name>
    <dbReference type="NCBI Taxonomy" id="2840894"/>
    <lineage>
        <taxon>Bacteria</taxon>
        <taxon>Bacillati</taxon>
        <taxon>Bacillota</taxon>
        <taxon>Clostridia</taxon>
        <taxon>Candidatus Ornithomonoglobus</taxon>
    </lineage>
</organism>
<comment type="caution">
    <text evidence="5">The sequence shown here is derived from an EMBL/GenBank/DDBJ whole genome shotgun (WGS) entry which is preliminary data.</text>
</comment>
<evidence type="ECO:0000313" key="6">
    <source>
        <dbReference type="Proteomes" id="UP000824165"/>
    </source>
</evidence>
<dbReference type="Pfam" id="PF03965">
    <property type="entry name" value="Penicillinase_R"/>
    <property type="match status" value="1"/>
</dbReference>
<evidence type="ECO:0000256" key="1">
    <source>
        <dbReference type="ARBA" id="ARBA00011046"/>
    </source>
</evidence>
<evidence type="ECO:0000256" key="2">
    <source>
        <dbReference type="ARBA" id="ARBA00023015"/>
    </source>
</evidence>
<evidence type="ECO:0000256" key="3">
    <source>
        <dbReference type="ARBA" id="ARBA00023125"/>
    </source>
</evidence>
<reference evidence="5" key="2">
    <citation type="journal article" date="2021" name="PeerJ">
        <title>Extensive microbial diversity within the chicken gut microbiome revealed by metagenomics and culture.</title>
        <authorList>
            <person name="Gilroy R."/>
            <person name="Ravi A."/>
            <person name="Getino M."/>
            <person name="Pursley I."/>
            <person name="Horton D.L."/>
            <person name="Alikhan N.F."/>
            <person name="Baker D."/>
            <person name="Gharbi K."/>
            <person name="Hall N."/>
            <person name="Watson M."/>
            <person name="Adriaenssens E.M."/>
            <person name="Foster-Nyarko E."/>
            <person name="Jarju S."/>
            <person name="Secka A."/>
            <person name="Antonio M."/>
            <person name="Oren A."/>
            <person name="Chaudhuri R.R."/>
            <person name="La Ragione R."/>
            <person name="Hildebrand F."/>
            <person name="Pallen M.J."/>
        </authorList>
    </citation>
    <scope>NUCLEOTIDE SEQUENCE</scope>
    <source>
        <strain evidence="5">CHK181-108</strain>
    </source>
</reference>
<dbReference type="EMBL" id="DVLU01000065">
    <property type="protein sequence ID" value="HIT85607.1"/>
    <property type="molecule type" value="Genomic_DNA"/>
</dbReference>
<proteinExistence type="inferred from homology"/>
<dbReference type="SUPFAM" id="SSF46785">
    <property type="entry name" value="Winged helix' DNA-binding domain"/>
    <property type="match status" value="1"/>
</dbReference>
<dbReference type="InterPro" id="IPR036390">
    <property type="entry name" value="WH_DNA-bd_sf"/>
</dbReference>
<dbReference type="InterPro" id="IPR005650">
    <property type="entry name" value="BlaI_family"/>
</dbReference>